<dbReference type="AlphaFoldDB" id="A0A9E7JQ67"/>
<dbReference type="EMBL" id="CP097504">
    <property type="protein sequence ID" value="URD88694.1"/>
    <property type="molecule type" value="Genomic_DNA"/>
</dbReference>
<feature type="region of interest" description="Disordered" evidence="1">
    <location>
        <begin position="1"/>
        <end position="24"/>
    </location>
</feature>
<evidence type="ECO:0000256" key="1">
    <source>
        <dbReference type="SAM" id="MobiDB-lite"/>
    </source>
</evidence>
<dbReference type="Proteomes" id="UP001055439">
    <property type="component" value="Chromosome 2"/>
</dbReference>
<accession>A0A9E7JQ67</accession>
<sequence length="52" mass="5930">MEEITEGANNSHATAADSHKKSRIQESKTKKHLFFDLTLAEQLQLLSLSRKF</sequence>
<proteinExistence type="predicted"/>
<keyword evidence="3" id="KW-1185">Reference proteome</keyword>
<dbReference type="OrthoDB" id="1699369at2759"/>
<reference evidence="2" key="1">
    <citation type="submission" date="2022-05" db="EMBL/GenBank/DDBJ databases">
        <title>The Musa troglodytarum L. genome provides insights into the mechanism of non-climacteric behaviour and enrichment of carotenoids.</title>
        <authorList>
            <person name="Wang J."/>
        </authorList>
    </citation>
    <scope>NUCLEOTIDE SEQUENCE</scope>
    <source>
        <tissue evidence="2">Leaf</tissue>
    </source>
</reference>
<organism evidence="2 3">
    <name type="scientific">Musa troglodytarum</name>
    <name type="common">fe'i banana</name>
    <dbReference type="NCBI Taxonomy" id="320322"/>
    <lineage>
        <taxon>Eukaryota</taxon>
        <taxon>Viridiplantae</taxon>
        <taxon>Streptophyta</taxon>
        <taxon>Embryophyta</taxon>
        <taxon>Tracheophyta</taxon>
        <taxon>Spermatophyta</taxon>
        <taxon>Magnoliopsida</taxon>
        <taxon>Liliopsida</taxon>
        <taxon>Zingiberales</taxon>
        <taxon>Musaceae</taxon>
        <taxon>Musa</taxon>
    </lineage>
</organism>
<evidence type="ECO:0000313" key="2">
    <source>
        <dbReference type="EMBL" id="URD88694.1"/>
    </source>
</evidence>
<protein>
    <submittedName>
        <fullName evidence="2">Uncharacterized protein</fullName>
    </submittedName>
</protein>
<gene>
    <name evidence="2" type="ORF">MUK42_32909</name>
</gene>
<name>A0A9E7JQ67_9LILI</name>
<evidence type="ECO:0000313" key="3">
    <source>
        <dbReference type="Proteomes" id="UP001055439"/>
    </source>
</evidence>